<protein>
    <submittedName>
        <fullName evidence="1">Uncharacterized protein</fullName>
    </submittedName>
</protein>
<accession>A0A8J8P617</accession>
<name>A0A8J8P617_HALGN</name>
<keyword evidence="2" id="KW-1185">Reference proteome</keyword>
<evidence type="ECO:0000313" key="1">
    <source>
        <dbReference type="EMBL" id="TNV87878.1"/>
    </source>
</evidence>
<sequence>MMETIDLNFLLIFKTNSPEIINSVLNRIPMVCCLLHTLSKICILILLNITRFRNSRQNSKWGHKKQGSHHPQEIGQPNLIPSHHRFRLTKHDCLLATRTLRTPGWQQQVCLRIS</sequence>
<gene>
    <name evidence="1" type="ORF">FGO68_gene10583</name>
</gene>
<dbReference type="Proteomes" id="UP000785679">
    <property type="component" value="Unassembled WGS sequence"/>
</dbReference>
<evidence type="ECO:0000313" key="2">
    <source>
        <dbReference type="Proteomes" id="UP000785679"/>
    </source>
</evidence>
<proteinExistence type="predicted"/>
<dbReference type="AlphaFoldDB" id="A0A8J8P617"/>
<comment type="caution">
    <text evidence="1">The sequence shown here is derived from an EMBL/GenBank/DDBJ whole genome shotgun (WGS) entry which is preliminary data.</text>
</comment>
<reference evidence="1" key="1">
    <citation type="submission" date="2019-06" db="EMBL/GenBank/DDBJ databases">
        <authorList>
            <person name="Zheng W."/>
        </authorList>
    </citation>
    <scope>NUCLEOTIDE SEQUENCE</scope>
    <source>
        <strain evidence="1">QDHG01</strain>
    </source>
</reference>
<organism evidence="1 2">
    <name type="scientific">Halteria grandinella</name>
    <dbReference type="NCBI Taxonomy" id="5974"/>
    <lineage>
        <taxon>Eukaryota</taxon>
        <taxon>Sar</taxon>
        <taxon>Alveolata</taxon>
        <taxon>Ciliophora</taxon>
        <taxon>Intramacronucleata</taxon>
        <taxon>Spirotrichea</taxon>
        <taxon>Stichotrichia</taxon>
        <taxon>Sporadotrichida</taxon>
        <taxon>Halteriidae</taxon>
        <taxon>Halteria</taxon>
    </lineage>
</organism>
<dbReference type="EMBL" id="RRYP01000170">
    <property type="protein sequence ID" value="TNV87878.1"/>
    <property type="molecule type" value="Genomic_DNA"/>
</dbReference>